<protein>
    <recommendedName>
        <fullName evidence="1">Glycosyl transferase family 1 domain-containing protein</fullName>
    </recommendedName>
</protein>
<feature type="domain" description="Glycosyl transferase family 1" evidence="1">
    <location>
        <begin position="158"/>
        <end position="279"/>
    </location>
</feature>
<sequence length="341" mass="39318">MIKPCLYITPNLAFTTDKIKNPYITDLAQAWEVIGADVIRSPYVKWLRTADLLLFLSKADILMLNWPEDLYHRPLGRVQVWALKRLIEIFKLKKGKIVWTMHNRVSHRADAREEQKEFIEWIVDKCDLIVVHAEEGLSLTKYPHKTIYYPHPFRATVHQGHSEKDFKYDALIWGNLSPYKGVDVFLEFLYSKGLQDSYKLLICGNCSDKEYADKLKQYQSSCITIQIGFVSDEELTICFNQSRTVLFTHSGESVLTSGTLAESLSHMKTVIAPNRGNFKDFSGLGLVYTYEDFEEVPLLLSSCKENPKTYLLSQDVIGSTINKYTWSSYVETLRNELLSKT</sequence>
<accession>A0A0E3ZXF0</accession>
<dbReference type="OrthoDB" id="9765330at2"/>
<dbReference type="SUPFAM" id="SSF53756">
    <property type="entry name" value="UDP-Glycosyltransferase/glycogen phosphorylase"/>
    <property type="match status" value="1"/>
</dbReference>
<dbReference type="AlphaFoldDB" id="A0A0E3ZXF0"/>
<dbReference type="HOGENOM" id="CLU_009583_6_0_10"/>
<dbReference type="InterPro" id="IPR001296">
    <property type="entry name" value="Glyco_trans_1"/>
</dbReference>
<dbReference type="EMBL" id="CP010429">
    <property type="protein sequence ID" value="AKD57055.1"/>
    <property type="molecule type" value="Genomic_DNA"/>
</dbReference>
<organism evidence="2 3">
    <name type="scientific">Spirosoma radiotolerans</name>
    <dbReference type="NCBI Taxonomy" id="1379870"/>
    <lineage>
        <taxon>Bacteria</taxon>
        <taxon>Pseudomonadati</taxon>
        <taxon>Bacteroidota</taxon>
        <taxon>Cytophagia</taxon>
        <taxon>Cytophagales</taxon>
        <taxon>Cytophagaceae</taxon>
        <taxon>Spirosoma</taxon>
    </lineage>
</organism>
<dbReference type="STRING" id="1379870.SD10_21320"/>
<evidence type="ECO:0000259" key="1">
    <source>
        <dbReference type="Pfam" id="PF00534"/>
    </source>
</evidence>
<dbReference type="KEGG" id="srd:SD10_21320"/>
<keyword evidence="3" id="KW-1185">Reference proteome</keyword>
<dbReference type="RefSeq" id="WP_046576586.1">
    <property type="nucleotide sequence ID" value="NZ_CP010429.1"/>
</dbReference>
<evidence type="ECO:0000313" key="3">
    <source>
        <dbReference type="Proteomes" id="UP000033054"/>
    </source>
</evidence>
<dbReference type="Proteomes" id="UP000033054">
    <property type="component" value="Chromosome"/>
</dbReference>
<name>A0A0E3ZXF0_9BACT</name>
<dbReference type="GO" id="GO:0016757">
    <property type="term" value="F:glycosyltransferase activity"/>
    <property type="evidence" value="ECO:0007669"/>
    <property type="project" value="InterPro"/>
</dbReference>
<proteinExistence type="predicted"/>
<evidence type="ECO:0000313" key="2">
    <source>
        <dbReference type="EMBL" id="AKD57055.1"/>
    </source>
</evidence>
<dbReference type="PATRIC" id="fig|1379870.5.peg.4600"/>
<gene>
    <name evidence="2" type="ORF">SD10_21320</name>
</gene>
<reference evidence="2 3" key="1">
    <citation type="journal article" date="2014" name="Curr. Microbiol.">
        <title>Spirosoma radiotolerans sp. nov., a gamma-radiation-resistant bacterium isolated from gamma ray-irradiated soil.</title>
        <authorList>
            <person name="Lee J.J."/>
            <person name="Srinivasan S."/>
            <person name="Lim S."/>
            <person name="Joe M."/>
            <person name="Im S."/>
            <person name="Bae S.I."/>
            <person name="Park K.R."/>
            <person name="Han J.H."/>
            <person name="Park S.H."/>
            <person name="Joo B.M."/>
            <person name="Park S.J."/>
            <person name="Kim M.K."/>
        </authorList>
    </citation>
    <scope>NUCLEOTIDE SEQUENCE [LARGE SCALE GENOMIC DNA]</scope>
    <source>
        <strain evidence="2 3">DG5A</strain>
    </source>
</reference>
<dbReference type="Pfam" id="PF00534">
    <property type="entry name" value="Glycos_transf_1"/>
    <property type="match status" value="1"/>
</dbReference>
<dbReference type="Gene3D" id="3.40.50.2000">
    <property type="entry name" value="Glycogen Phosphorylase B"/>
    <property type="match status" value="1"/>
</dbReference>